<dbReference type="RefSeq" id="XP_060415683.1">
    <property type="nucleotide sequence ID" value="XM_060550857.1"/>
</dbReference>
<dbReference type="Proteomes" id="UP001230504">
    <property type="component" value="Unassembled WGS sequence"/>
</dbReference>
<proteinExistence type="predicted"/>
<gene>
    <name evidence="2" type="ORF">LY79DRAFT_131436</name>
</gene>
<comment type="caution">
    <text evidence="2">The sequence shown here is derived from an EMBL/GenBank/DDBJ whole genome shotgun (WGS) entry which is preliminary data.</text>
</comment>
<feature type="compositionally biased region" description="Polar residues" evidence="1">
    <location>
        <begin position="150"/>
        <end position="160"/>
    </location>
</feature>
<sequence>MRRRRRRCRHRQVMQMALAMVYPAPAIPTLTTLLALPARPKPLPSLSHFALMRALFPTFCPSEPNLDCISTHVSTTAQMLRPANAGLLQPRIQGGQDRPTPLIWPASLARRHPLPSCLCQSERSPILVKLKMAVATAADSTFLARPPSSGILQTRPQRATNAEDLGPRDSFGSPCGLPSPHPIPPLLSKRFFLVNIRTSVHVHTGTIVCAQRR</sequence>
<name>A0AAD8Q3G4_9PEZI</name>
<dbReference type="AlphaFoldDB" id="A0AAD8Q3G4"/>
<dbReference type="EMBL" id="JAHLJV010000019">
    <property type="protein sequence ID" value="KAK1594521.1"/>
    <property type="molecule type" value="Genomic_DNA"/>
</dbReference>
<evidence type="ECO:0000313" key="2">
    <source>
        <dbReference type="EMBL" id="KAK1594521.1"/>
    </source>
</evidence>
<dbReference type="GeneID" id="85435097"/>
<evidence type="ECO:0000256" key="1">
    <source>
        <dbReference type="SAM" id="MobiDB-lite"/>
    </source>
</evidence>
<evidence type="ECO:0000313" key="3">
    <source>
        <dbReference type="Proteomes" id="UP001230504"/>
    </source>
</evidence>
<reference evidence="2" key="1">
    <citation type="submission" date="2021-06" db="EMBL/GenBank/DDBJ databases">
        <title>Comparative genomics, transcriptomics and evolutionary studies reveal genomic signatures of adaptation to plant cell wall in hemibiotrophic fungi.</title>
        <authorList>
            <consortium name="DOE Joint Genome Institute"/>
            <person name="Baroncelli R."/>
            <person name="Diaz J.F."/>
            <person name="Benocci T."/>
            <person name="Peng M."/>
            <person name="Battaglia E."/>
            <person name="Haridas S."/>
            <person name="Andreopoulos W."/>
            <person name="Labutti K."/>
            <person name="Pangilinan J."/>
            <person name="Floch G.L."/>
            <person name="Makela M.R."/>
            <person name="Henrissat B."/>
            <person name="Grigoriev I.V."/>
            <person name="Crouch J.A."/>
            <person name="De Vries R.P."/>
            <person name="Sukno S.A."/>
            <person name="Thon M.R."/>
        </authorList>
    </citation>
    <scope>NUCLEOTIDE SEQUENCE</scope>
    <source>
        <strain evidence="2">CBS 125086</strain>
    </source>
</reference>
<organism evidence="2 3">
    <name type="scientific">Colletotrichum navitas</name>
    <dbReference type="NCBI Taxonomy" id="681940"/>
    <lineage>
        <taxon>Eukaryota</taxon>
        <taxon>Fungi</taxon>
        <taxon>Dikarya</taxon>
        <taxon>Ascomycota</taxon>
        <taxon>Pezizomycotina</taxon>
        <taxon>Sordariomycetes</taxon>
        <taxon>Hypocreomycetidae</taxon>
        <taxon>Glomerellales</taxon>
        <taxon>Glomerellaceae</taxon>
        <taxon>Colletotrichum</taxon>
        <taxon>Colletotrichum graminicola species complex</taxon>
    </lineage>
</organism>
<protein>
    <submittedName>
        <fullName evidence="2">Uncharacterized protein</fullName>
    </submittedName>
</protein>
<accession>A0AAD8Q3G4</accession>
<feature type="region of interest" description="Disordered" evidence="1">
    <location>
        <begin position="145"/>
        <end position="177"/>
    </location>
</feature>
<keyword evidence="3" id="KW-1185">Reference proteome</keyword>